<dbReference type="EMBL" id="BJWL01000007">
    <property type="protein sequence ID" value="GFY91095.1"/>
    <property type="molecule type" value="Genomic_DNA"/>
</dbReference>
<evidence type="ECO:0000259" key="1">
    <source>
        <dbReference type="Pfam" id="PF03732"/>
    </source>
</evidence>
<sequence length="149" mass="16950">MYEGKTNPMDLLNLNKNLTMLQGYSGEVMCKAFLATLKGPTRSWFRKFSLITIDSFGNPSRLFVANFIGCRVRKKNASHLFTVHQKDGESLKDYVRHFNQAILEVEDPSDKVVVMTMMEDLRPGPLIPFPKVSLKPCQHSKARLTSTLQ</sequence>
<dbReference type="PANTHER" id="PTHR33223">
    <property type="entry name" value="CCHC-TYPE DOMAIN-CONTAINING PROTEIN"/>
    <property type="match status" value="1"/>
</dbReference>
<dbReference type="OrthoDB" id="1748993at2759"/>
<dbReference type="PANTHER" id="PTHR33223:SF10">
    <property type="entry name" value="AMINOTRANSFERASE-LIKE PLANT MOBILE DOMAIN-CONTAINING PROTEIN"/>
    <property type="match status" value="1"/>
</dbReference>
<gene>
    <name evidence="2" type="ORF">Acr_07g0012910</name>
</gene>
<dbReference type="Pfam" id="PF03732">
    <property type="entry name" value="Retrotrans_gag"/>
    <property type="match status" value="1"/>
</dbReference>
<comment type="caution">
    <text evidence="2">The sequence shown here is derived from an EMBL/GenBank/DDBJ whole genome shotgun (WGS) entry which is preliminary data.</text>
</comment>
<dbReference type="Proteomes" id="UP000585474">
    <property type="component" value="Unassembled WGS sequence"/>
</dbReference>
<protein>
    <recommendedName>
        <fullName evidence="1">Retrotransposon gag domain-containing protein</fullName>
    </recommendedName>
</protein>
<evidence type="ECO:0000313" key="3">
    <source>
        <dbReference type="Proteomes" id="UP000585474"/>
    </source>
</evidence>
<name>A0A7J0EXB1_9ERIC</name>
<organism evidence="2 3">
    <name type="scientific">Actinidia rufa</name>
    <dbReference type="NCBI Taxonomy" id="165716"/>
    <lineage>
        <taxon>Eukaryota</taxon>
        <taxon>Viridiplantae</taxon>
        <taxon>Streptophyta</taxon>
        <taxon>Embryophyta</taxon>
        <taxon>Tracheophyta</taxon>
        <taxon>Spermatophyta</taxon>
        <taxon>Magnoliopsida</taxon>
        <taxon>eudicotyledons</taxon>
        <taxon>Gunneridae</taxon>
        <taxon>Pentapetalae</taxon>
        <taxon>asterids</taxon>
        <taxon>Ericales</taxon>
        <taxon>Actinidiaceae</taxon>
        <taxon>Actinidia</taxon>
    </lineage>
</organism>
<keyword evidence="3" id="KW-1185">Reference proteome</keyword>
<evidence type="ECO:0000313" key="2">
    <source>
        <dbReference type="EMBL" id="GFY91095.1"/>
    </source>
</evidence>
<feature type="domain" description="Retrotransposon gag" evidence="1">
    <location>
        <begin position="33"/>
        <end position="121"/>
    </location>
</feature>
<accession>A0A7J0EXB1</accession>
<dbReference type="AlphaFoldDB" id="A0A7J0EXB1"/>
<proteinExistence type="predicted"/>
<reference evidence="2 3" key="1">
    <citation type="submission" date="2019-07" db="EMBL/GenBank/DDBJ databases">
        <title>De Novo Assembly of kiwifruit Actinidia rufa.</title>
        <authorList>
            <person name="Sugita-Konishi S."/>
            <person name="Sato K."/>
            <person name="Mori E."/>
            <person name="Abe Y."/>
            <person name="Kisaki G."/>
            <person name="Hamano K."/>
            <person name="Suezawa K."/>
            <person name="Otani M."/>
            <person name="Fukuda T."/>
            <person name="Manabe T."/>
            <person name="Gomi K."/>
            <person name="Tabuchi M."/>
            <person name="Akimitsu K."/>
            <person name="Kataoka I."/>
        </authorList>
    </citation>
    <scope>NUCLEOTIDE SEQUENCE [LARGE SCALE GENOMIC DNA]</scope>
    <source>
        <strain evidence="3">cv. Fuchu</strain>
    </source>
</reference>
<dbReference type="InterPro" id="IPR005162">
    <property type="entry name" value="Retrotrans_gag_dom"/>
</dbReference>